<sequence length="440" mass="50657">MIALEHYGGGATPALEQTVSESIQTGFVEADLEMQPAEKVLLRQLAERVAALAALPVMHEKRELWRRHNRLEPTRPIIFCDPENGWNEIITERQLQCKTKIARRWEMNLRKEIFWGEVMGDDRPVEAIFNVPYTCTADDWGAEIRYHKPEQLGSYVWESPISDYATDLKRIHPLTFEIDWNVSRSCVDLASELFSGILTVRQKGTWWWSLGVTYPAVLLRGMANMYTDFRDYPEEIRQLFSIILEGHMKKLDYLEANNLLSLNNDGTYVGSGGYGYTGELPPSDFNGKVRCQDMWGFTESQESVGVSPKMYEEFIFPYEKPIMERFGLTCYGCCEPLHSRWNVVKHHHNLRRVSCSAWANLAKMAANLEDRFILSLKPNPAVLAVPNPDWEAIRTYLRNGIDNCRGCRLEIIMKDNHTLANHPEHAVEWVRIAQEEAGAR</sequence>
<dbReference type="Proteomes" id="UP000239735">
    <property type="component" value="Unassembled WGS sequence"/>
</dbReference>
<dbReference type="Gene3D" id="3.20.20.210">
    <property type="match status" value="1"/>
</dbReference>
<accession>A0A2N9L981</accession>
<dbReference type="AlphaFoldDB" id="A0A2N9L981"/>
<evidence type="ECO:0000313" key="1">
    <source>
        <dbReference type="EMBL" id="SPE19848.1"/>
    </source>
</evidence>
<dbReference type="InterPro" id="IPR038071">
    <property type="entry name" value="UROD/MetE-like_sf"/>
</dbReference>
<gene>
    <name evidence="1" type="ORF">SBA5_250078</name>
</gene>
<dbReference type="EMBL" id="OKRB01000081">
    <property type="protein sequence ID" value="SPE19848.1"/>
    <property type="molecule type" value="Genomic_DNA"/>
</dbReference>
<evidence type="ECO:0000313" key="2">
    <source>
        <dbReference type="Proteomes" id="UP000239735"/>
    </source>
</evidence>
<protein>
    <recommendedName>
        <fullName evidence="3">Uroporphyrinogen decarboxylase (URO-D) domain-containing protein</fullName>
    </recommendedName>
</protein>
<name>A0A2N9L981_9BACT</name>
<reference evidence="2" key="1">
    <citation type="submission" date="2018-02" db="EMBL/GenBank/DDBJ databases">
        <authorList>
            <person name="Hausmann B."/>
        </authorList>
    </citation>
    <scope>NUCLEOTIDE SEQUENCE [LARGE SCALE GENOMIC DNA]</scope>
    <source>
        <strain evidence="2">Peat soil MAG SbA5</strain>
    </source>
</reference>
<evidence type="ECO:0008006" key="3">
    <source>
        <dbReference type="Google" id="ProtNLM"/>
    </source>
</evidence>
<proteinExistence type="predicted"/>
<organism evidence="1 2">
    <name type="scientific">Candidatus Sulfuritelmatomonas gaucii</name>
    <dbReference type="NCBI Taxonomy" id="2043161"/>
    <lineage>
        <taxon>Bacteria</taxon>
        <taxon>Pseudomonadati</taxon>
        <taxon>Acidobacteriota</taxon>
        <taxon>Terriglobia</taxon>
        <taxon>Terriglobales</taxon>
        <taxon>Acidobacteriaceae</taxon>
        <taxon>Candidatus Sulfuritelmatomonas</taxon>
    </lineage>
</organism>